<reference evidence="1 2" key="1">
    <citation type="submission" date="2023-07" db="EMBL/GenBank/DDBJ databases">
        <title>Genomic Encyclopedia of Type Strains, Phase IV (KMG-IV): sequencing the most valuable type-strain genomes for metagenomic binning, comparative biology and taxonomic classification.</title>
        <authorList>
            <person name="Goeker M."/>
        </authorList>
    </citation>
    <scope>NUCLEOTIDE SEQUENCE [LARGE SCALE GENOMIC DNA]</scope>
    <source>
        <strain evidence="1 2">DSM 19154</strain>
    </source>
</reference>
<comment type="caution">
    <text evidence="1">The sequence shown here is derived from an EMBL/GenBank/DDBJ whole genome shotgun (WGS) entry which is preliminary data.</text>
</comment>
<evidence type="ECO:0000313" key="1">
    <source>
        <dbReference type="EMBL" id="MDQ0205841.1"/>
    </source>
</evidence>
<protein>
    <submittedName>
        <fullName evidence="1">Uncharacterized protein</fullName>
    </submittedName>
</protein>
<keyword evidence="2" id="KW-1185">Reference proteome</keyword>
<accession>A0ABT9YDN3</accession>
<dbReference type="Proteomes" id="UP001225034">
    <property type="component" value="Unassembled WGS sequence"/>
</dbReference>
<sequence length="29" mass="3110">MRMFISLVSSALIVTLLFTGLSIIGLSLI</sequence>
<name>A0ABT9YDN3_9BACI</name>
<gene>
    <name evidence="1" type="ORF">J2S05_000615</name>
</gene>
<proteinExistence type="predicted"/>
<evidence type="ECO:0000313" key="2">
    <source>
        <dbReference type="Proteomes" id="UP001225034"/>
    </source>
</evidence>
<organism evidence="1 2">
    <name type="scientific">Alkalicoccobacillus murimartini</name>
    <dbReference type="NCBI Taxonomy" id="171685"/>
    <lineage>
        <taxon>Bacteria</taxon>
        <taxon>Bacillati</taxon>
        <taxon>Bacillota</taxon>
        <taxon>Bacilli</taxon>
        <taxon>Bacillales</taxon>
        <taxon>Bacillaceae</taxon>
        <taxon>Alkalicoccobacillus</taxon>
    </lineage>
</organism>
<dbReference type="EMBL" id="JAUSUA010000001">
    <property type="protein sequence ID" value="MDQ0205841.1"/>
    <property type="molecule type" value="Genomic_DNA"/>
</dbReference>